<dbReference type="SUPFAM" id="SSF47188">
    <property type="entry name" value="Hemerythrin-like"/>
    <property type="match status" value="1"/>
</dbReference>
<dbReference type="Proteomes" id="UP000029843">
    <property type="component" value="Unassembled WGS sequence"/>
</dbReference>
<protein>
    <submittedName>
        <fullName evidence="7">Hemerythrin-like metal-binding protein</fullName>
    </submittedName>
</protein>
<dbReference type="Pfam" id="PF01814">
    <property type="entry name" value="Hemerythrin"/>
    <property type="match status" value="1"/>
</dbReference>
<accession>A0A099L060</accession>
<dbReference type="PANTHER" id="PTHR37164">
    <property type="entry name" value="BACTERIOHEMERYTHRIN"/>
    <property type="match status" value="1"/>
</dbReference>
<dbReference type="InterPro" id="IPR016131">
    <property type="entry name" value="Haemerythrin_Fe_BS"/>
</dbReference>
<comment type="similarity">
    <text evidence="1">Belongs to the hemerythrin family.</text>
</comment>
<evidence type="ECO:0000256" key="4">
    <source>
        <dbReference type="ARBA" id="ARBA00023004"/>
    </source>
</evidence>
<evidence type="ECO:0000256" key="3">
    <source>
        <dbReference type="ARBA" id="ARBA00022723"/>
    </source>
</evidence>
<dbReference type="RefSeq" id="WP_033092047.1">
    <property type="nucleotide sequence ID" value="NZ_JQED01000003.1"/>
</dbReference>
<dbReference type="PANTHER" id="PTHR37164:SF1">
    <property type="entry name" value="BACTERIOHEMERYTHRIN"/>
    <property type="match status" value="1"/>
</dbReference>
<feature type="transmembrane region" description="Helical" evidence="5">
    <location>
        <begin position="32"/>
        <end position="48"/>
    </location>
</feature>
<feature type="domain" description="Hemerythrin-like" evidence="6">
    <location>
        <begin position="66"/>
        <end position="178"/>
    </location>
</feature>
<keyword evidence="2" id="KW-0813">Transport</keyword>
<dbReference type="InterPro" id="IPR035938">
    <property type="entry name" value="Hemerythrin-like_sf"/>
</dbReference>
<dbReference type="InterPro" id="IPR012827">
    <property type="entry name" value="Hemerythrin_metal-bd"/>
</dbReference>
<gene>
    <name evidence="7" type="ORF">ND2E_1279</name>
</gene>
<dbReference type="OrthoDB" id="9813903at2"/>
<dbReference type="CDD" id="cd12107">
    <property type="entry name" value="Hemerythrin"/>
    <property type="match status" value="1"/>
</dbReference>
<proteinExistence type="inferred from homology"/>
<evidence type="ECO:0000256" key="1">
    <source>
        <dbReference type="ARBA" id="ARBA00010587"/>
    </source>
</evidence>
<sequence precursor="true">MENRTKSFIYAAIIGLIIVAIFLGFLSSMTNPISWILIAVLILIPVLYKKKSNPNQVQWREEYSVGIAHIDDDHKKLISLLNNFSIAYDYAMSESFEKEALNELISYTKYHFEREEKMMEENDYPDLIAHKAQHKVMIEQVEKFVQLYNEKGHDALEEIASFLSDWLINHINGTDKQYSEHLHNKGIY</sequence>
<keyword evidence="2" id="KW-0561">Oxygen transport</keyword>
<keyword evidence="5" id="KW-1133">Transmembrane helix</keyword>
<comment type="caution">
    <text evidence="7">The sequence shown here is derived from an EMBL/GenBank/DDBJ whole genome shotgun (WGS) entry which is preliminary data.</text>
</comment>
<dbReference type="InterPro" id="IPR050669">
    <property type="entry name" value="Hemerythrin"/>
</dbReference>
<evidence type="ECO:0000313" key="7">
    <source>
        <dbReference type="EMBL" id="KGJ95497.1"/>
    </source>
</evidence>
<dbReference type="Gene3D" id="1.20.120.50">
    <property type="entry name" value="Hemerythrin-like"/>
    <property type="match status" value="1"/>
</dbReference>
<dbReference type="InterPro" id="IPR012312">
    <property type="entry name" value="Hemerythrin-like"/>
</dbReference>
<dbReference type="GO" id="GO:0046872">
    <property type="term" value="F:metal ion binding"/>
    <property type="evidence" value="ECO:0007669"/>
    <property type="project" value="UniProtKB-KW"/>
</dbReference>
<dbReference type="GO" id="GO:0005344">
    <property type="term" value="F:oxygen carrier activity"/>
    <property type="evidence" value="ECO:0007669"/>
    <property type="project" value="UniProtKB-KW"/>
</dbReference>
<keyword evidence="5" id="KW-0812">Transmembrane</keyword>
<evidence type="ECO:0000259" key="6">
    <source>
        <dbReference type="Pfam" id="PF01814"/>
    </source>
</evidence>
<feature type="transmembrane region" description="Helical" evidence="5">
    <location>
        <begin position="7"/>
        <end position="26"/>
    </location>
</feature>
<dbReference type="PROSITE" id="PS00550">
    <property type="entry name" value="HEMERYTHRINS"/>
    <property type="match status" value="1"/>
</dbReference>
<keyword evidence="5" id="KW-0472">Membrane</keyword>
<reference evidence="7 8" key="1">
    <citation type="submission" date="2014-08" db="EMBL/GenBank/DDBJ databases">
        <title>Genomic and Phenotypic Diversity of Colwellia psychrerythraea strains from Disparate Marine Basins.</title>
        <authorList>
            <person name="Techtmann S.M."/>
            <person name="Stelling S.C."/>
            <person name="Utturkar S.M."/>
            <person name="Alshibli N."/>
            <person name="Harris A."/>
            <person name="Brown S.D."/>
            <person name="Hazen T.C."/>
        </authorList>
    </citation>
    <scope>NUCLEOTIDE SEQUENCE [LARGE SCALE GENOMIC DNA]</scope>
    <source>
        <strain evidence="7 8">ND2E</strain>
    </source>
</reference>
<keyword evidence="3" id="KW-0479">Metal-binding</keyword>
<name>A0A099L060_COLPS</name>
<keyword evidence="4" id="KW-0408">Iron</keyword>
<dbReference type="NCBIfam" id="TIGR02481">
    <property type="entry name" value="hemeryth_dom"/>
    <property type="match status" value="1"/>
</dbReference>
<dbReference type="NCBIfam" id="NF033749">
    <property type="entry name" value="bact_hemeryth"/>
    <property type="match status" value="1"/>
</dbReference>
<dbReference type="EMBL" id="JQED01000003">
    <property type="protein sequence ID" value="KGJ95497.1"/>
    <property type="molecule type" value="Genomic_DNA"/>
</dbReference>
<evidence type="ECO:0000256" key="5">
    <source>
        <dbReference type="SAM" id="Phobius"/>
    </source>
</evidence>
<organism evidence="7 8">
    <name type="scientific">Colwellia psychrerythraea</name>
    <name type="common">Vibrio psychroerythus</name>
    <dbReference type="NCBI Taxonomy" id="28229"/>
    <lineage>
        <taxon>Bacteria</taxon>
        <taxon>Pseudomonadati</taxon>
        <taxon>Pseudomonadota</taxon>
        <taxon>Gammaproteobacteria</taxon>
        <taxon>Alteromonadales</taxon>
        <taxon>Colwelliaceae</taxon>
        <taxon>Colwellia</taxon>
    </lineage>
</organism>
<dbReference type="AlphaFoldDB" id="A0A099L060"/>
<dbReference type="PATRIC" id="fig|28229.4.peg.273"/>
<evidence type="ECO:0000256" key="2">
    <source>
        <dbReference type="ARBA" id="ARBA00022621"/>
    </source>
</evidence>
<evidence type="ECO:0000313" key="8">
    <source>
        <dbReference type="Proteomes" id="UP000029843"/>
    </source>
</evidence>